<accession>A0A165BEH1</accession>
<dbReference type="OrthoDB" id="2749115at2759"/>
<dbReference type="InParanoid" id="A0A165BEH1"/>
<dbReference type="InterPro" id="IPR045564">
    <property type="entry name" value="DUF5910"/>
</dbReference>
<evidence type="ECO:0000313" key="2">
    <source>
        <dbReference type="Proteomes" id="UP000077266"/>
    </source>
</evidence>
<organism evidence="1 2">
    <name type="scientific">Exidia glandulosa HHB12029</name>
    <dbReference type="NCBI Taxonomy" id="1314781"/>
    <lineage>
        <taxon>Eukaryota</taxon>
        <taxon>Fungi</taxon>
        <taxon>Dikarya</taxon>
        <taxon>Basidiomycota</taxon>
        <taxon>Agaricomycotina</taxon>
        <taxon>Agaricomycetes</taxon>
        <taxon>Auriculariales</taxon>
        <taxon>Exidiaceae</taxon>
        <taxon>Exidia</taxon>
    </lineage>
</organism>
<protein>
    <recommendedName>
        <fullName evidence="3">DUF3990 domain-containing protein</fullName>
    </recommendedName>
</protein>
<proteinExistence type="predicted"/>
<name>A0A165BEH1_EXIGL</name>
<dbReference type="AlphaFoldDB" id="A0A165BEH1"/>
<gene>
    <name evidence="1" type="ORF">EXIGLDRAFT_845506</name>
</gene>
<keyword evidence="2" id="KW-1185">Reference proteome</keyword>
<reference evidence="1 2" key="1">
    <citation type="journal article" date="2016" name="Mol. Biol. Evol.">
        <title>Comparative Genomics of Early-Diverging Mushroom-Forming Fungi Provides Insights into the Origins of Lignocellulose Decay Capabilities.</title>
        <authorList>
            <person name="Nagy L.G."/>
            <person name="Riley R."/>
            <person name="Tritt A."/>
            <person name="Adam C."/>
            <person name="Daum C."/>
            <person name="Floudas D."/>
            <person name="Sun H."/>
            <person name="Yadav J.S."/>
            <person name="Pangilinan J."/>
            <person name="Larsson K.H."/>
            <person name="Matsuura K."/>
            <person name="Barry K."/>
            <person name="Labutti K."/>
            <person name="Kuo R."/>
            <person name="Ohm R.A."/>
            <person name="Bhattacharya S.S."/>
            <person name="Shirouzu T."/>
            <person name="Yoshinaga Y."/>
            <person name="Martin F.M."/>
            <person name="Grigoriev I.V."/>
            <person name="Hibbett D.S."/>
        </authorList>
    </citation>
    <scope>NUCLEOTIDE SEQUENCE [LARGE SCALE GENOMIC DNA]</scope>
    <source>
        <strain evidence="1 2">HHB12029</strain>
    </source>
</reference>
<dbReference type="Gene3D" id="3.90.175.10">
    <property type="entry name" value="Diphtheria Toxin, domain 1"/>
    <property type="match status" value="1"/>
</dbReference>
<evidence type="ECO:0000313" key="1">
    <source>
        <dbReference type="EMBL" id="KZV80455.1"/>
    </source>
</evidence>
<evidence type="ECO:0008006" key="3">
    <source>
        <dbReference type="Google" id="ProtNLM"/>
    </source>
</evidence>
<sequence length="218" mass="24513">MSKFFVKRATEEFIGWHGTNSNTWAVWEEAGYLKKPWAWLDIIRQSRSGGSGADQELGEGVYVTDSLTTAEAFANINAGQSHNANTYGVVCAIFAKDESEWVWSIPKVWLPSNLIGDSSNALKHKQYNDYRNQWIERVFPIDAYGIDPKDVVRFAPLDHRRGSPPSQLVIPSAWTSRFHARCVRAGGGYLPAGVPHGYEHLDYQSKISPWQIQTKPCA</sequence>
<dbReference type="Pfam" id="PF19287">
    <property type="entry name" value="DUF5910"/>
    <property type="match status" value="1"/>
</dbReference>
<dbReference type="EMBL" id="KV426480">
    <property type="protein sequence ID" value="KZV80455.1"/>
    <property type="molecule type" value="Genomic_DNA"/>
</dbReference>
<dbReference type="Proteomes" id="UP000077266">
    <property type="component" value="Unassembled WGS sequence"/>
</dbReference>